<keyword evidence="1" id="KW-1133">Transmembrane helix</keyword>
<evidence type="ECO:0000313" key="3">
    <source>
        <dbReference type="Proteomes" id="UP001201812"/>
    </source>
</evidence>
<evidence type="ECO:0000313" key="2">
    <source>
        <dbReference type="EMBL" id="KAI1714914.1"/>
    </source>
</evidence>
<accession>A0AAD4N6W8</accession>
<keyword evidence="1" id="KW-0472">Membrane</keyword>
<keyword evidence="1" id="KW-0812">Transmembrane</keyword>
<protein>
    <submittedName>
        <fullName evidence="2">Uncharacterized protein</fullName>
    </submittedName>
</protein>
<feature type="transmembrane region" description="Helical" evidence="1">
    <location>
        <begin position="12"/>
        <end position="29"/>
    </location>
</feature>
<sequence>MVSVFQITVRHVTIFGIVMSMSLSFATLGKLSTSHINTTVTATIKSFGNNETFGFFTYVFDISKVLLDACKFAIVRIATGAVALPQEPINY</sequence>
<dbReference type="Proteomes" id="UP001201812">
    <property type="component" value="Unassembled WGS sequence"/>
</dbReference>
<evidence type="ECO:0000256" key="1">
    <source>
        <dbReference type="SAM" id="Phobius"/>
    </source>
</evidence>
<organism evidence="2 3">
    <name type="scientific">Ditylenchus destructor</name>
    <dbReference type="NCBI Taxonomy" id="166010"/>
    <lineage>
        <taxon>Eukaryota</taxon>
        <taxon>Metazoa</taxon>
        <taxon>Ecdysozoa</taxon>
        <taxon>Nematoda</taxon>
        <taxon>Chromadorea</taxon>
        <taxon>Rhabditida</taxon>
        <taxon>Tylenchina</taxon>
        <taxon>Tylenchomorpha</taxon>
        <taxon>Sphaerularioidea</taxon>
        <taxon>Anguinidae</taxon>
        <taxon>Anguininae</taxon>
        <taxon>Ditylenchus</taxon>
    </lineage>
</organism>
<proteinExistence type="predicted"/>
<name>A0AAD4N6W8_9BILA</name>
<reference evidence="2" key="1">
    <citation type="submission" date="2022-01" db="EMBL/GenBank/DDBJ databases">
        <title>Genome Sequence Resource for Two Populations of Ditylenchus destructor, the Migratory Endoparasitic Phytonematode.</title>
        <authorList>
            <person name="Zhang H."/>
            <person name="Lin R."/>
            <person name="Xie B."/>
        </authorList>
    </citation>
    <scope>NUCLEOTIDE SEQUENCE</scope>
    <source>
        <strain evidence="2">BazhouSP</strain>
    </source>
</reference>
<keyword evidence="3" id="KW-1185">Reference proteome</keyword>
<gene>
    <name evidence="2" type="ORF">DdX_08187</name>
</gene>
<dbReference type="EMBL" id="JAKKPZ010000012">
    <property type="protein sequence ID" value="KAI1714914.1"/>
    <property type="molecule type" value="Genomic_DNA"/>
</dbReference>
<comment type="caution">
    <text evidence="2">The sequence shown here is derived from an EMBL/GenBank/DDBJ whole genome shotgun (WGS) entry which is preliminary data.</text>
</comment>
<dbReference type="AlphaFoldDB" id="A0AAD4N6W8"/>